<dbReference type="Proteomes" id="UP000250235">
    <property type="component" value="Unassembled WGS sequence"/>
</dbReference>
<evidence type="ECO:0000256" key="3">
    <source>
        <dbReference type="ARBA" id="ARBA00022730"/>
    </source>
</evidence>
<dbReference type="CDD" id="cd18088">
    <property type="entry name" value="Nep1-like"/>
    <property type="match status" value="1"/>
</dbReference>
<evidence type="ECO:0008006" key="8">
    <source>
        <dbReference type="Google" id="ProtNLM"/>
    </source>
</evidence>
<feature type="region of interest" description="Disordered" evidence="5">
    <location>
        <begin position="1"/>
        <end position="32"/>
    </location>
</feature>
<keyword evidence="2" id="KW-0690">Ribosome biogenesis</keyword>
<dbReference type="AlphaFoldDB" id="A0A2Z7A9D7"/>
<dbReference type="SUPFAM" id="SSF75217">
    <property type="entry name" value="alpha/beta knot"/>
    <property type="match status" value="1"/>
</dbReference>
<evidence type="ECO:0000256" key="1">
    <source>
        <dbReference type="ARBA" id="ARBA00008115"/>
    </source>
</evidence>
<reference evidence="6 7" key="1">
    <citation type="journal article" date="2015" name="Proc. Natl. Acad. Sci. U.S.A.">
        <title>The resurrection genome of Boea hygrometrica: A blueprint for survival of dehydration.</title>
        <authorList>
            <person name="Xiao L."/>
            <person name="Yang G."/>
            <person name="Zhang L."/>
            <person name="Yang X."/>
            <person name="Zhao S."/>
            <person name="Ji Z."/>
            <person name="Zhou Q."/>
            <person name="Hu M."/>
            <person name="Wang Y."/>
            <person name="Chen M."/>
            <person name="Xu Y."/>
            <person name="Jin H."/>
            <person name="Xiao X."/>
            <person name="Hu G."/>
            <person name="Bao F."/>
            <person name="Hu Y."/>
            <person name="Wan P."/>
            <person name="Li L."/>
            <person name="Deng X."/>
            <person name="Kuang T."/>
            <person name="Xiang C."/>
            <person name="Zhu J.K."/>
            <person name="Oliver M.J."/>
            <person name="He Y."/>
        </authorList>
    </citation>
    <scope>NUCLEOTIDE SEQUENCE [LARGE SCALE GENOMIC DNA]</scope>
    <source>
        <strain evidence="7">cv. XS01</strain>
    </source>
</reference>
<dbReference type="GO" id="GO:0070037">
    <property type="term" value="F:rRNA (pseudouridine) methyltransferase activity"/>
    <property type="evidence" value="ECO:0007669"/>
    <property type="project" value="InterPro"/>
</dbReference>
<keyword evidence="7" id="KW-1185">Reference proteome</keyword>
<keyword evidence="4" id="KW-0694">RNA-binding</keyword>
<dbReference type="PANTHER" id="PTHR12636">
    <property type="entry name" value="NEP1/MRA1"/>
    <property type="match status" value="1"/>
</dbReference>
<dbReference type="PANTHER" id="PTHR12636:SF13">
    <property type="entry name" value="RIBOSOMAL RNA SMALL SUBUNIT METHYLTRANSFERASE NEP1-LIKE"/>
    <property type="match status" value="1"/>
</dbReference>
<evidence type="ECO:0000256" key="5">
    <source>
        <dbReference type="SAM" id="MobiDB-lite"/>
    </source>
</evidence>
<name>A0A2Z7A9D7_9LAMI</name>
<organism evidence="6 7">
    <name type="scientific">Dorcoceras hygrometricum</name>
    <dbReference type="NCBI Taxonomy" id="472368"/>
    <lineage>
        <taxon>Eukaryota</taxon>
        <taxon>Viridiplantae</taxon>
        <taxon>Streptophyta</taxon>
        <taxon>Embryophyta</taxon>
        <taxon>Tracheophyta</taxon>
        <taxon>Spermatophyta</taxon>
        <taxon>Magnoliopsida</taxon>
        <taxon>eudicotyledons</taxon>
        <taxon>Gunneridae</taxon>
        <taxon>Pentapetalae</taxon>
        <taxon>asterids</taxon>
        <taxon>lamiids</taxon>
        <taxon>Lamiales</taxon>
        <taxon>Gesneriaceae</taxon>
        <taxon>Didymocarpoideae</taxon>
        <taxon>Trichosporeae</taxon>
        <taxon>Loxocarpinae</taxon>
        <taxon>Dorcoceras</taxon>
    </lineage>
</organism>
<evidence type="ECO:0000313" key="7">
    <source>
        <dbReference type="Proteomes" id="UP000250235"/>
    </source>
</evidence>
<dbReference type="InterPro" id="IPR029026">
    <property type="entry name" value="tRNA_m1G_MTases_N"/>
</dbReference>
<gene>
    <name evidence="6" type="ORF">F511_42215</name>
</gene>
<keyword evidence="3" id="KW-0699">rRNA-binding</keyword>
<feature type="compositionally biased region" description="Basic and acidic residues" evidence="5">
    <location>
        <begin position="19"/>
        <end position="30"/>
    </location>
</feature>
<dbReference type="EMBL" id="KV019933">
    <property type="protein sequence ID" value="KZV15522.1"/>
    <property type="molecule type" value="Genomic_DNA"/>
</dbReference>
<dbReference type="InterPro" id="IPR005304">
    <property type="entry name" value="Rbsml_bgen_MeTrfase_EMG1/NEP1"/>
</dbReference>
<dbReference type="GO" id="GO:0070475">
    <property type="term" value="P:rRNA base methylation"/>
    <property type="evidence" value="ECO:0007669"/>
    <property type="project" value="InterPro"/>
</dbReference>
<sequence length="251" mass="28185">MEDMRPSSSRHQAVKKRQRQEAPHEEERGPLTRQIHVDLVSQKPKVSFILDNAAIKKALIKKKWVVANGIDDEAALRRQNKNPDEYMSQTVHVVLKSLLDSPLNKYGLIGAIYVKIANGSVFEVKPHVRIPRTLARFSGLMLELMEKSRIRTSDTHETLIRSVVEPLTRHLPSNSRIVGISKRSPKLVNVADFVNATSDDTHLVFVVGMSTSAEVNQPHIDDVISVTEYPVDAATCIDLICGACEEKWNCF</sequence>
<protein>
    <recommendedName>
        <fullName evidence="8">Ribosomal RNA small subunit methyltransferase NEP1</fullName>
    </recommendedName>
</protein>
<dbReference type="Gene3D" id="3.40.1280.10">
    <property type="match status" value="1"/>
</dbReference>
<dbReference type="GO" id="GO:0019843">
    <property type="term" value="F:rRNA binding"/>
    <property type="evidence" value="ECO:0007669"/>
    <property type="project" value="UniProtKB-KW"/>
</dbReference>
<accession>A0A2Z7A9D7</accession>
<comment type="similarity">
    <text evidence="1">Belongs to the class IV-like SAM-binding methyltransferase superfamily. RNA methyltransferase NEP1 family.</text>
</comment>
<evidence type="ECO:0000256" key="4">
    <source>
        <dbReference type="ARBA" id="ARBA00022884"/>
    </source>
</evidence>
<evidence type="ECO:0000313" key="6">
    <source>
        <dbReference type="EMBL" id="KZV15522.1"/>
    </source>
</evidence>
<dbReference type="OrthoDB" id="269804at2759"/>
<dbReference type="Pfam" id="PF03587">
    <property type="entry name" value="EMG1"/>
    <property type="match status" value="1"/>
</dbReference>
<feature type="compositionally biased region" description="Polar residues" evidence="5">
    <location>
        <begin position="1"/>
        <end position="11"/>
    </location>
</feature>
<proteinExistence type="inferred from homology"/>
<dbReference type="GO" id="GO:0032040">
    <property type="term" value="C:small-subunit processome"/>
    <property type="evidence" value="ECO:0007669"/>
    <property type="project" value="TreeGrafter"/>
</dbReference>
<dbReference type="InterPro" id="IPR029028">
    <property type="entry name" value="Alpha/beta_knot_MTases"/>
</dbReference>
<evidence type="ECO:0000256" key="2">
    <source>
        <dbReference type="ARBA" id="ARBA00022517"/>
    </source>
</evidence>